<protein>
    <recommendedName>
        <fullName evidence="3">Reverse transcriptase/retrotransposon-derived protein RNase H-like domain-containing protein</fullName>
    </recommendedName>
</protein>
<dbReference type="OrthoDB" id="118654at2759"/>
<evidence type="ECO:0000313" key="2">
    <source>
        <dbReference type="Proteomes" id="UP000198211"/>
    </source>
</evidence>
<dbReference type="PANTHER" id="PTHR37984:SF5">
    <property type="entry name" value="PROTEIN NYNRIN-LIKE"/>
    <property type="match status" value="1"/>
</dbReference>
<keyword evidence="2" id="KW-1185">Reference proteome</keyword>
<dbReference type="SUPFAM" id="SSF56672">
    <property type="entry name" value="DNA/RNA polymerases"/>
    <property type="match status" value="1"/>
</dbReference>
<reference evidence="2" key="1">
    <citation type="submission" date="2017-03" db="EMBL/GenBank/DDBJ databases">
        <title>Phytopthora megakarya and P. palmivora, two closely related causual agents of cacao black pod achieved similar genome size and gene model numbers by different mechanisms.</title>
        <authorList>
            <person name="Ali S."/>
            <person name="Shao J."/>
            <person name="Larry D.J."/>
            <person name="Kronmiller B."/>
            <person name="Shen D."/>
            <person name="Strem M.D."/>
            <person name="Melnick R.L."/>
            <person name="Guiltinan M.J."/>
            <person name="Tyler B.M."/>
            <person name="Meinhardt L.W."/>
            <person name="Bailey B.A."/>
        </authorList>
    </citation>
    <scope>NUCLEOTIDE SEQUENCE [LARGE SCALE GENOMIC DNA]</scope>
    <source>
        <strain evidence="2">zdho120</strain>
    </source>
</reference>
<dbReference type="GO" id="GO:0003824">
    <property type="term" value="F:catalytic activity"/>
    <property type="evidence" value="ECO:0007669"/>
    <property type="project" value="UniProtKB-KW"/>
</dbReference>
<dbReference type="InterPro" id="IPR050951">
    <property type="entry name" value="Retrovirus_Pol_polyprotein"/>
</dbReference>
<dbReference type="Gene3D" id="3.30.70.270">
    <property type="match status" value="1"/>
</dbReference>
<name>A0A225W4Q9_9STRA</name>
<proteinExistence type="predicted"/>
<dbReference type="AlphaFoldDB" id="A0A225W4Q9"/>
<gene>
    <name evidence="1" type="ORF">PHMEG_00014068</name>
</gene>
<dbReference type="InterPro" id="IPR043128">
    <property type="entry name" value="Rev_trsase/Diguanyl_cyclase"/>
</dbReference>
<accession>A0A225W4Q9</accession>
<sequence>MESTIYCILLPWGKFKFKRLLMGISTTPDEYQVCMELILEDLPFIIRDRPFVDLNIVFNRLQKFDVTHNTKKCQIPRDSVNYMGFTLTPNGIQPQVKKPARLNRLASNNVPFTWAPEYAIGISNIKEALARNKWFALSDYARTFHVVTDASVRQIGGLIVQGKRVLVCFFRSVTDTQATYSTMEWDYSRPSIHS</sequence>
<dbReference type="Proteomes" id="UP000198211">
    <property type="component" value="Unassembled WGS sequence"/>
</dbReference>
<evidence type="ECO:0008006" key="3">
    <source>
        <dbReference type="Google" id="ProtNLM"/>
    </source>
</evidence>
<organism evidence="1 2">
    <name type="scientific">Phytophthora megakarya</name>
    <dbReference type="NCBI Taxonomy" id="4795"/>
    <lineage>
        <taxon>Eukaryota</taxon>
        <taxon>Sar</taxon>
        <taxon>Stramenopiles</taxon>
        <taxon>Oomycota</taxon>
        <taxon>Peronosporomycetes</taxon>
        <taxon>Peronosporales</taxon>
        <taxon>Peronosporaceae</taxon>
        <taxon>Phytophthora</taxon>
    </lineage>
</organism>
<dbReference type="InterPro" id="IPR043502">
    <property type="entry name" value="DNA/RNA_pol_sf"/>
</dbReference>
<evidence type="ECO:0000313" key="1">
    <source>
        <dbReference type="EMBL" id="OWZ12723.1"/>
    </source>
</evidence>
<dbReference type="EMBL" id="NBNE01001769">
    <property type="protein sequence ID" value="OWZ12723.1"/>
    <property type="molecule type" value="Genomic_DNA"/>
</dbReference>
<comment type="caution">
    <text evidence="1">The sequence shown here is derived from an EMBL/GenBank/DDBJ whole genome shotgun (WGS) entry which is preliminary data.</text>
</comment>
<dbReference type="PANTHER" id="PTHR37984">
    <property type="entry name" value="PROTEIN CBG26694"/>
    <property type="match status" value="1"/>
</dbReference>